<dbReference type="Pfam" id="PF13302">
    <property type="entry name" value="Acetyltransf_3"/>
    <property type="match status" value="1"/>
</dbReference>
<feature type="domain" description="N-acetyltransferase" evidence="1">
    <location>
        <begin position="14"/>
        <end position="170"/>
    </location>
</feature>
<dbReference type="Gene3D" id="3.40.630.30">
    <property type="match status" value="1"/>
</dbReference>
<gene>
    <name evidence="2" type="ORF">DNR46_15495</name>
</gene>
<dbReference type="EMBL" id="QKOD01000003">
    <property type="protein sequence ID" value="RNJ45261.1"/>
    <property type="molecule type" value="Genomic_DNA"/>
</dbReference>
<dbReference type="GO" id="GO:0016747">
    <property type="term" value="F:acyltransferase activity, transferring groups other than amino-acyl groups"/>
    <property type="evidence" value="ECO:0007669"/>
    <property type="project" value="InterPro"/>
</dbReference>
<keyword evidence="2" id="KW-0808">Transferase</keyword>
<sequence>MNASLPLSQRNGRLLLRRPTKADLDFLVDLFSRHELVAHRPDPVADTPQQSAARLARDIGHWDRHGFGRWAVEVEGKPVGFGGVTVSADFDGLNLSYHLHPQSWGHGYATELVRAALDAAFGPLHADRVIGLVRVANPASRRVLEKCGFAFEQEVMLHGAPTMLFALPRPHWMRISDPAA</sequence>
<dbReference type="PANTHER" id="PTHR43792:SF1">
    <property type="entry name" value="N-ACETYLTRANSFERASE DOMAIN-CONTAINING PROTEIN"/>
    <property type="match status" value="1"/>
</dbReference>
<dbReference type="Proteomes" id="UP000275436">
    <property type="component" value="Unassembled WGS sequence"/>
</dbReference>
<dbReference type="RefSeq" id="WP_123168279.1">
    <property type="nucleotide sequence ID" value="NZ_QKOD01000003.1"/>
</dbReference>
<reference evidence="2 3" key="1">
    <citation type="journal article" date="2018" name="Mol. Plant Microbe Interact.">
        <title>Taxonomically Different Co-Microsymbionts of a Relict Legume, Oxytropis popoviana, Have Complementary Sets of Symbiotic Genes and Together Increase the Efficiency of Plant Nodulation.</title>
        <authorList>
            <person name="Safronova V."/>
            <person name="Belimov A."/>
            <person name="Sazanova A."/>
            <person name="Chirak E."/>
            <person name="Verkhozina A."/>
            <person name="Kuznetsova I."/>
            <person name="Andronov E."/>
            <person name="Puhalsky J."/>
            <person name="Tikhonovich I."/>
        </authorList>
    </citation>
    <scope>NUCLEOTIDE SEQUENCE [LARGE SCALE GENOMIC DNA]</scope>
    <source>
        <strain evidence="2 3">Opo-235</strain>
    </source>
</reference>
<dbReference type="InterPro" id="IPR051531">
    <property type="entry name" value="N-acetyltransferase"/>
</dbReference>
<dbReference type="InterPro" id="IPR016181">
    <property type="entry name" value="Acyl_CoA_acyltransferase"/>
</dbReference>
<dbReference type="SUPFAM" id="SSF55729">
    <property type="entry name" value="Acyl-CoA N-acyltransferases (Nat)"/>
    <property type="match status" value="1"/>
</dbReference>
<accession>A0A3M9XBM3</accession>
<dbReference type="PROSITE" id="PS51186">
    <property type="entry name" value="GNAT"/>
    <property type="match status" value="1"/>
</dbReference>
<proteinExistence type="predicted"/>
<organism evidence="2 3">
    <name type="scientific">Mesorhizobium japonicum</name>
    <dbReference type="NCBI Taxonomy" id="2066070"/>
    <lineage>
        <taxon>Bacteria</taxon>
        <taxon>Pseudomonadati</taxon>
        <taxon>Pseudomonadota</taxon>
        <taxon>Alphaproteobacteria</taxon>
        <taxon>Hyphomicrobiales</taxon>
        <taxon>Phyllobacteriaceae</taxon>
        <taxon>Mesorhizobium</taxon>
    </lineage>
</organism>
<dbReference type="CDD" id="cd04301">
    <property type="entry name" value="NAT_SF"/>
    <property type="match status" value="1"/>
</dbReference>
<evidence type="ECO:0000313" key="3">
    <source>
        <dbReference type="Proteomes" id="UP000275436"/>
    </source>
</evidence>
<name>A0A3M9XBM3_9HYPH</name>
<evidence type="ECO:0000313" key="2">
    <source>
        <dbReference type="EMBL" id="RNJ45261.1"/>
    </source>
</evidence>
<protein>
    <submittedName>
        <fullName evidence="2">GNAT family N-acetyltransferase</fullName>
    </submittedName>
</protein>
<evidence type="ECO:0000259" key="1">
    <source>
        <dbReference type="PROSITE" id="PS51186"/>
    </source>
</evidence>
<dbReference type="InterPro" id="IPR000182">
    <property type="entry name" value="GNAT_dom"/>
</dbReference>
<dbReference type="PANTHER" id="PTHR43792">
    <property type="entry name" value="GNAT FAMILY, PUTATIVE (AFU_ORTHOLOGUE AFUA_3G00765)-RELATED-RELATED"/>
    <property type="match status" value="1"/>
</dbReference>
<comment type="caution">
    <text evidence="2">The sequence shown here is derived from an EMBL/GenBank/DDBJ whole genome shotgun (WGS) entry which is preliminary data.</text>
</comment>
<dbReference type="AlphaFoldDB" id="A0A3M9XBM3"/>